<comment type="caution">
    <text evidence="2">The sequence shown here is derived from an EMBL/GenBank/DDBJ whole genome shotgun (WGS) entry which is preliminary data.</text>
</comment>
<organism evidence="2 3">
    <name type="scientific">Colletotrichum sublineola</name>
    <name type="common">Sorghum anthracnose fungus</name>
    <dbReference type="NCBI Taxonomy" id="1173701"/>
    <lineage>
        <taxon>Eukaryota</taxon>
        <taxon>Fungi</taxon>
        <taxon>Dikarya</taxon>
        <taxon>Ascomycota</taxon>
        <taxon>Pezizomycotina</taxon>
        <taxon>Sordariomycetes</taxon>
        <taxon>Hypocreomycetidae</taxon>
        <taxon>Glomerellales</taxon>
        <taxon>Glomerellaceae</taxon>
        <taxon>Colletotrichum</taxon>
        <taxon>Colletotrichum graminicola species complex</taxon>
    </lineage>
</organism>
<dbReference type="OrthoDB" id="10653458at2759"/>
<proteinExistence type="predicted"/>
<sequence>MVSPPSLREALIEFGCMQLQEERRQTYYDSDDDDDDDSVIECDLEVCLVQQPVAGQHDSHRVTSDQAVLFGWSAVLDEVMRKNTAKENSKKTITDSSVVAATCDTNINSTAKATGTSQNPETDKNKTMGDKSGNGSSGGDYINAFKPINASLTDQRVH</sequence>
<dbReference type="EMBL" id="JMSE01001427">
    <property type="protein sequence ID" value="KDN61262.1"/>
    <property type="molecule type" value="Genomic_DNA"/>
</dbReference>
<evidence type="ECO:0000256" key="1">
    <source>
        <dbReference type="SAM" id="MobiDB-lite"/>
    </source>
</evidence>
<evidence type="ECO:0000313" key="2">
    <source>
        <dbReference type="EMBL" id="KDN61262.1"/>
    </source>
</evidence>
<accession>A0A066WX62</accession>
<dbReference type="Proteomes" id="UP000027238">
    <property type="component" value="Unassembled WGS sequence"/>
</dbReference>
<dbReference type="AlphaFoldDB" id="A0A066WX62"/>
<name>A0A066WX62_COLSU</name>
<reference evidence="3" key="1">
    <citation type="journal article" date="2014" name="Genome Announc.">
        <title>Draft genome sequence of Colletotrichum sublineola, a destructive pathogen of cultivated sorghum.</title>
        <authorList>
            <person name="Baroncelli R."/>
            <person name="Sanz-Martin J.M."/>
            <person name="Rech G.E."/>
            <person name="Sukno S.A."/>
            <person name="Thon M.R."/>
        </authorList>
    </citation>
    <scope>NUCLEOTIDE SEQUENCE [LARGE SCALE GENOMIC DNA]</scope>
    <source>
        <strain evidence="3">TX430BB</strain>
    </source>
</reference>
<evidence type="ECO:0000313" key="3">
    <source>
        <dbReference type="Proteomes" id="UP000027238"/>
    </source>
</evidence>
<gene>
    <name evidence="2" type="ORF">CSUB01_07026</name>
</gene>
<protein>
    <submittedName>
        <fullName evidence="2">Uncharacterized protein</fullName>
    </submittedName>
</protein>
<feature type="region of interest" description="Disordered" evidence="1">
    <location>
        <begin position="109"/>
        <end position="158"/>
    </location>
</feature>
<dbReference type="eggNOG" id="ENOG502T5NN">
    <property type="taxonomic scope" value="Eukaryota"/>
</dbReference>
<keyword evidence="3" id="KW-1185">Reference proteome</keyword>
<dbReference type="OMA" id="YINAFKP"/>
<dbReference type="HOGENOM" id="CLU_1669288_0_0_1"/>
<feature type="compositionally biased region" description="Polar residues" evidence="1">
    <location>
        <begin position="109"/>
        <end position="120"/>
    </location>
</feature>